<accession>A0A0N4UG22</accession>
<dbReference type="PANTHER" id="PTHR13946">
    <property type="entry name" value="DNA-DIRECTED RNA POLYMERASE I,II,III"/>
    <property type="match status" value="1"/>
</dbReference>
<dbReference type="EMBL" id="UYYG01001184">
    <property type="protein sequence ID" value="VDN59554.1"/>
    <property type="molecule type" value="Genomic_DNA"/>
</dbReference>
<evidence type="ECO:0000256" key="6">
    <source>
        <dbReference type="ARBA" id="ARBA00031757"/>
    </source>
</evidence>
<dbReference type="PROSITE" id="PS01154">
    <property type="entry name" value="RNA_POL_L_13KD"/>
    <property type="match status" value="1"/>
</dbReference>
<dbReference type="WBParaSite" id="DME_0000641601-mRNA-1">
    <property type="protein sequence ID" value="DME_0000641601-mRNA-1"/>
    <property type="gene ID" value="DME_0000641601"/>
</dbReference>
<reference evidence="8 10" key="2">
    <citation type="submission" date="2018-11" db="EMBL/GenBank/DDBJ databases">
        <authorList>
            <consortium name="Pathogen Informatics"/>
        </authorList>
    </citation>
    <scope>NUCLEOTIDE SEQUENCE [LARGE SCALE GENOMIC DNA]</scope>
</reference>
<evidence type="ECO:0000259" key="7">
    <source>
        <dbReference type="Pfam" id="PF13656"/>
    </source>
</evidence>
<reference evidence="11" key="1">
    <citation type="submission" date="2017-02" db="UniProtKB">
        <authorList>
            <consortium name="WormBaseParasite"/>
        </authorList>
    </citation>
    <scope>IDENTIFICATION</scope>
</reference>
<dbReference type="STRING" id="318479.A0A0N4UG22"/>
<sequence>MSGSRNEERSIVTYFLIFEEKSFQLNPDALKKDPTNLTVILHGEDHTIGNSLKHILCKMENVEFCGYNVPHPLEDSILIRLQTKNGVDAVDLFFESLQNLQYIFASIRQKFEKAISDFHSS</sequence>
<dbReference type="PANTHER" id="PTHR13946:SF28">
    <property type="entry name" value="DNA-DIRECTED RNA POLYMERASES I AND III SUBUNIT RPAC2"/>
    <property type="match status" value="1"/>
</dbReference>
<protein>
    <recommendedName>
        <fullName evidence="6">DNA-directed RNA polymerase I subunit D</fullName>
    </recommendedName>
</protein>
<evidence type="ECO:0000313" key="9">
    <source>
        <dbReference type="Proteomes" id="UP000038040"/>
    </source>
</evidence>
<proteinExistence type="inferred from homology"/>
<name>A0A0N4UG22_DRAME</name>
<evidence type="ECO:0000313" key="11">
    <source>
        <dbReference type="WBParaSite" id="DME_0000641601-mRNA-1"/>
    </source>
</evidence>
<dbReference type="GO" id="GO:0006383">
    <property type="term" value="P:transcription by RNA polymerase III"/>
    <property type="evidence" value="ECO:0007669"/>
    <property type="project" value="TreeGrafter"/>
</dbReference>
<dbReference type="AlphaFoldDB" id="A0A0N4UG22"/>
<dbReference type="SUPFAM" id="SSF55257">
    <property type="entry name" value="RBP11-like subunits of RNA polymerase"/>
    <property type="match status" value="1"/>
</dbReference>
<organism evidence="9 11">
    <name type="scientific">Dracunculus medinensis</name>
    <name type="common">Guinea worm</name>
    <dbReference type="NCBI Taxonomy" id="318479"/>
    <lineage>
        <taxon>Eukaryota</taxon>
        <taxon>Metazoa</taxon>
        <taxon>Ecdysozoa</taxon>
        <taxon>Nematoda</taxon>
        <taxon>Chromadorea</taxon>
        <taxon>Rhabditida</taxon>
        <taxon>Spirurina</taxon>
        <taxon>Dracunculoidea</taxon>
        <taxon>Dracunculidae</taxon>
        <taxon>Dracunculus</taxon>
    </lineage>
</organism>
<evidence type="ECO:0000256" key="1">
    <source>
        <dbReference type="ARBA" id="ARBA00004123"/>
    </source>
</evidence>
<comment type="similarity">
    <text evidence="5">Belongs to the archaeal Rpo11/eukaryotic RPB11/RPC19 RNA polymerase subunit family.</text>
</comment>
<dbReference type="GO" id="GO:0003899">
    <property type="term" value="F:DNA-directed RNA polymerase activity"/>
    <property type="evidence" value="ECO:0007669"/>
    <property type="project" value="InterPro"/>
</dbReference>
<gene>
    <name evidence="8" type="ORF">DME_LOCUS9527</name>
</gene>
<dbReference type="InterPro" id="IPR009025">
    <property type="entry name" value="RBP11-like_dimer"/>
</dbReference>
<dbReference type="InterPro" id="IPR008193">
    <property type="entry name" value="RNA_pol_Rpb11_13-16kDa_CS"/>
</dbReference>
<feature type="domain" description="DNA-directed RNA polymerase RBP11-like dimerisation" evidence="7">
    <location>
        <begin position="37"/>
        <end position="109"/>
    </location>
</feature>
<dbReference type="GO" id="GO:0046983">
    <property type="term" value="F:protein dimerization activity"/>
    <property type="evidence" value="ECO:0007669"/>
    <property type="project" value="InterPro"/>
</dbReference>
<dbReference type="InterPro" id="IPR022905">
    <property type="entry name" value="Rpo11-like"/>
</dbReference>
<keyword evidence="4" id="KW-0539">Nucleus</keyword>
<dbReference type="Pfam" id="PF13656">
    <property type="entry name" value="RNA_pol_L_2"/>
    <property type="match status" value="1"/>
</dbReference>
<dbReference type="HAMAP" id="MF_00261">
    <property type="entry name" value="RNApol_arch_Rpo11"/>
    <property type="match status" value="1"/>
</dbReference>
<keyword evidence="10" id="KW-1185">Reference proteome</keyword>
<evidence type="ECO:0000313" key="8">
    <source>
        <dbReference type="EMBL" id="VDN59554.1"/>
    </source>
</evidence>
<evidence type="ECO:0000313" key="10">
    <source>
        <dbReference type="Proteomes" id="UP000274756"/>
    </source>
</evidence>
<evidence type="ECO:0000256" key="5">
    <source>
        <dbReference type="ARBA" id="ARBA00025751"/>
    </source>
</evidence>
<keyword evidence="3" id="KW-0804">Transcription</keyword>
<dbReference type="Proteomes" id="UP000274756">
    <property type="component" value="Unassembled WGS sequence"/>
</dbReference>
<dbReference type="GO" id="GO:0003677">
    <property type="term" value="F:DNA binding"/>
    <property type="evidence" value="ECO:0007669"/>
    <property type="project" value="InterPro"/>
</dbReference>
<dbReference type="CDD" id="cd07029">
    <property type="entry name" value="RNAP_I_III_AC19"/>
    <property type="match status" value="1"/>
</dbReference>
<dbReference type="Proteomes" id="UP000038040">
    <property type="component" value="Unplaced"/>
</dbReference>
<evidence type="ECO:0000256" key="3">
    <source>
        <dbReference type="ARBA" id="ARBA00023163"/>
    </source>
</evidence>
<dbReference type="OrthoDB" id="510325at2759"/>
<dbReference type="GO" id="GO:0006362">
    <property type="term" value="P:transcription elongation by RNA polymerase I"/>
    <property type="evidence" value="ECO:0007669"/>
    <property type="project" value="TreeGrafter"/>
</dbReference>
<dbReference type="GO" id="GO:0005666">
    <property type="term" value="C:RNA polymerase III complex"/>
    <property type="evidence" value="ECO:0007669"/>
    <property type="project" value="TreeGrafter"/>
</dbReference>
<dbReference type="InterPro" id="IPR036603">
    <property type="entry name" value="RBP11-like"/>
</dbReference>
<dbReference type="Gene3D" id="3.30.1360.10">
    <property type="entry name" value="RNA polymerase, RBP11-like subunit"/>
    <property type="match status" value="1"/>
</dbReference>
<keyword evidence="2" id="KW-0240">DNA-directed RNA polymerase</keyword>
<dbReference type="InterPro" id="IPR033898">
    <property type="entry name" value="RNAP_AC19"/>
</dbReference>
<evidence type="ECO:0000256" key="4">
    <source>
        <dbReference type="ARBA" id="ARBA00023242"/>
    </source>
</evidence>
<dbReference type="GO" id="GO:0005736">
    <property type="term" value="C:RNA polymerase I complex"/>
    <property type="evidence" value="ECO:0007669"/>
    <property type="project" value="TreeGrafter"/>
</dbReference>
<comment type="subcellular location">
    <subcellularLocation>
        <location evidence="1">Nucleus</location>
    </subcellularLocation>
</comment>
<evidence type="ECO:0000256" key="2">
    <source>
        <dbReference type="ARBA" id="ARBA00022478"/>
    </source>
</evidence>